<dbReference type="Pfam" id="PF04082">
    <property type="entry name" value="Fungal_trans"/>
    <property type="match status" value="1"/>
</dbReference>
<feature type="domain" description="Zn(2)-C6 fungal-type" evidence="7">
    <location>
        <begin position="19"/>
        <end position="48"/>
    </location>
</feature>
<dbReference type="InterPro" id="IPR007219">
    <property type="entry name" value="XnlR_reg_dom"/>
</dbReference>
<accession>A0A1L9WIP3</accession>
<keyword evidence="2" id="KW-0805">Transcription regulation</keyword>
<dbReference type="GO" id="GO:0003677">
    <property type="term" value="F:DNA binding"/>
    <property type="evidence" value="ECO:0007669"/>
    <property type="project" value="UniProtKB-KW"/>
</dbReference>
<dbReference type="CDD" id="cd00067">
    <property type="entry name" value="GAL4"/>
    <property type="match status" value="1"/>
</dbReference>
<dbReference type="PROSITE" id="PS50048">
    <property type="entry name" value="ZN2_CY6_FUNGAL_2"/>
    <property type="match status" value="1"/>
</dbReference>
<dbReference type="SMART" id="SM00906">
    <property type="entry name" value="Fungal_trans"/>
    <property type="match status" value="1"/>
</dbReference>
<keyword evidence="5" id="KW-0539">Nucleus</keyword>
<evidence type="ECO:0000256" key="3">
    <source>
        <dbReference type="ARBA" id="ARBA00023125"/>
    </source>
</evidence>
<dbReference type="RefSeq" id="XP_020052391.1">
    <property type="nucleotide sequence ID" value="XM_020198061.1"/>
</dbReference>
<keyword evidence="3" id="KW-0238">DNA-binding</keyword>
<dbReference type="EMBL" id="KV878987">
    <property type="protein sequence ID" value="OJJ96051.1"/>
    <property type="molecule type" value="Genomic_DNA"/>
</dbReference>
<evidence type="ECO:0000256" key="4">
    <source>
        <dbReference type="ARBA" id="ARBA00023163"/>
    </source>
</evidence>
<evidence type="ECO:0000256" key="1">
    <source>
        <dbReference type="ARBA" id="ARBA00022723"/>
    </source>
</evidence>
<dbReference type="InterPro" id="IPR050987">
    <property type="entry name" value="AtrR-like"/>
</dbReference>
<dbReference type="PANTHER" id="PTHR46910">
    <property type="entry name" value="TRANSCRIPTION FACTOR PDR1"/>
    <property type="match status" value="1"/>
</dbReference>
<dbReference type="VEuPathDB" id="FungiDB:ASPACDRAFT_1875621"/>
<dbReference type="GO" id="GO:0000981">
    <property type="term" value="F:DNA-binding transcription factor activity, RNA polymerase II-specific"/>
    <property type="evidence" value="ECO:0007669"/>
    <property type="project" value="InterPro"/>
</dbReference>
<keyword evidence="9" id="KW-1185">Reference proteome</keyword>
<evidence type="ECO:0000256" key="5">
    <source>
        <dbReference type="ARBA" id="ARBA00023242"/>
    </source>
</evidence>
<dbReference type="GO" id="GO:0006351">
    <property type="term" value="P:DNA-templated transcription"/>
    <property type="evidence" value="ECO:0007669"/>
    <property type="project" value="InterPro"/>
</dbReference>
<gene>
    <name evidence="8" type="ORF">ASPACDRAFT_1875621</name>
</gene>
<evidence type="ECO:0000256" key="2">
    <source>
        <dbReference type="ARBA" id="ARBA00023015"/>
    </source>
</evidence>
<dbReference type="InterPro" id="IPR036864">
    <property type="entry name" value="Zn2-C6_fun-type_DNA-bd_sf"/>
</dbReference>
<feature type="region of interest" description="Disordered" evidence="6">
    <location>
        <begin position="69"/>
        <end position="106"/>
    </location>
</feature>
<evidence type="ECO:0000259" key="7">
    <source>
        <dbReference type="PROSITE" id="PS50048"/>
    </source>
</evidence>
<dbReference type="SUPFAM" id="SSF57701">
    <property type="entry name" value="Zn2/Cys6 DNA-binding domain"/>
    <property type="match status" value="1"/>
</dbReference>
<evidence type="ECO:0000313" key="8">
    <source>
        <dbReference type="EMBL" id="OJJ96051.1"/>
    </source>
</evidence>
<dbReference type="GO" id="GO:0008270">
    <property type="term" value="F:zinc ion binding"/>
    <property type="evidence" value="ECO:0007669"/>
    <property type="project" value="InterPro"/>
</dbReference>
<name>A0A1L9WIP3_ASPA1</name>
<dbReference type="SMART" id="SM00066">
    <property type="entry name" value="GAL4"/>
    <property type="match status" value="1"/>
</dbReference>
<dbReference type="Proteomes" id="UP000184546">
    <property type="component" value="Unassembled WGS sequence"/>
</dbReference>
<dbReference type="AlphaFoldDB" id="A0A1L9WIP3"/>
<dbReference type="CDD" id="cd12148">
    <property type="entry name" value="fungal_TF_MHR"/>
    <property type="match status" value="1"/>
</dbReference>
<dbReference type="GO" id="GO:0009893">
    <property type="term" value="P:positive regulation of metabolic process"/>
    <property type="evidence" value="ECO:0007669"/>
    <property type="project" value="UniProtKB-ARBA"/>
</dbReference>
<proteinExistence type="predicted"/>
<keyword evidence="4" id="KW-0804">Transcription</keyword>
<sequence length="678" mass="75834">MNVFPQTTLASRRRRIAKACDFCREHRVRCEAATPCPPCVANNIVCRRSRPVNPPRKVSQRCRRNCIQPPGRGVLKQSADRSSVERTPVNDAQPVESVPPPSPSASANLAWTSHKIDSTLGFIARINAFCGGESQLSPSATAPGSNPSLGHISPFPSTVLPEPQGPDCDLSPSQINHLMRFFWSRLRPLMPIVEWKDLTSSSRHPPLQDAVTAVALHYVYHSKLHTRLVGFNWPQFERRSSTVGMPYFQRSLPAVTQLTTFAAPSLPVIQCYCYLTTYLLDAGHHQAAYNMVGLALRIAQSMNYMDARHRGQPVCQLFRRLWWTLVCLDFRCSRHVGKPVTVLIENLIWLMPNREPQDVHLSNGLLYHTESIRLTAAALAVSEAMGHRSVLDGAVDPAHLERRAKCLSDSLYHLQDWCDAVSRTQVFPDLFFEVPDVPPDDTQDAPELEGQSRDQSSMVTLLSTLLLLQYHNAIISLHRVFVQFPSYPFVPKSHPKADAHAATALNHALTMIRTTHQRMGLYEVLHGLSEIYQYQWNAVLTIIGFMLAYPYCHRCARARAHLDLALEIFDLAGSENITAARAAALTRQLCTKTDTLVQVLGPGHPTPAPTAESEPLHDVLSDPSAWPVMRTERTPLPEVDDEAHWAWADLINWDAWSSYCEGVSEAFMDAVELTPPQT</sequence>
<evidence type="ECO:0000313" key="9">
    <source>
        <dbReference type="Proteomes" id="UP000184546"/>
    </source>
</evidence>
<dbReference type="InterPro" id="IPR001138">
    <property type="entry name" value="Zn2Cys6_DnaBD"/>
</dbReference>
<dbReference type="OrthoDB" id="2283488at2759"/>
<dbReference type="PROSITE" id="PS00463">
    <property type="entry name" value="ZN2_CY6_FUNGAL_1"/>
    <property type="match status" value="1"/>
</dbReference>
<protein>
    <recommendedName>
        <fullName evidence="7">Zn(2)-C6 fungal-type domain-containing protein</fullName>
    </recommendedName>
</protein>
<dbReference type="PANTHER" id="PTHR46910:SF1">
    <property type="entry name" value="MISCELLANEOUS ZN(II)2CYS6 TRANSCRIPTION FACTOR (EUROFUNG)-RELATED"/>
    <property type="match status" value="1"/>
</dbReference>
<dbReference type="Pfam" id="PF00172">
    <property type="entry name" value="Zn_clus"/>
    <property type="match status" value="1"/>
</dbReference>
<reference evidence="9" key="1">
    <citation type="journal article" date="2017" name="Genome Biol.">
        <title>Comparative genomics reveals high biological diversity and specific adaptations in the industrially and medically important fungal genus Aspergillus.</title>
        <authorList>
            <person name="de Vries R.P."/>
            <person name="Riley R."/>
            <person name="Wiebenga A."/>
            <person name="Aguilar-Osorio G."/>
            <person name="Amillis S."/>
            <person name="Uchima C.A."/>
            <person name="Anderluh G."/>
            <person name="Asadollahi M."/>
            <person name="Askin M."/>
            <person name="Barry K."/>
            <person name="Battaglia E."/>
            <person name="Bayram O."/>
            <person name="Benocci T."/>
            <person name="Braus-Stromeyer S.A."/>
            <person name="Caldana C."/>
            <person name="Canovas D."/>
            <person name="Cerqueira G.C."/>
            <person name="Chen F."/>
            <person name="Chen W."/>
            <person name="Choi C."/>
            <person name="Clum A."/>
            <person name="Dos Santos R.A."/>
            <person name="Damasio A.R."/>
            <person name="Diallinas G."/>
            <person name="Emri T."/>
            <person name="Fekete E."/>
            <person name="Flipphi M."/>
            <person name="Freyberg S."/>
            <person name="Gallo A."/>
            <person name="Gournas C."/>
            <person name="Habgood R."/>
            <person name="Hainaut M."/>
            <person name="Harispe M.L."/>
            <person name="Henrissat B."/>
            <person name="Hilden K.S."/>
            <person name="Hope R."/>
            <person name="Hossain A."/>
            <person name="Karabika E."/>
            <person name="Karaffa L."/>
            <person name="Karanyi Z."/>
            <person name="Krasevec N."/>
            <person name="Kuo A."/>
            <person name="Kusch H."/>
            <person name="LaButti K."/>
            <person name="Lagendijk E.L."/>
            <person name="Lapidus A."/>
            <person name="Levasseur A."/>
            <person name="Lindquist E."/>
            <person name="Lipzen A."/>
            <person name="Logrieco A.F."/>
            <person name="MacCabe A."/>
            <person name="Maekelae M.R."/>
            <person name="Malavazi I."/>
            <person name="Melin P."/>
            <person name="Meyer V."/>
            <person name="Mielnichuk N."/>
            <person name="Miskei M."/>
            <person name="Molnar A.P."/>
            <person name="Mule G."/>
            <person name="Ngan C.Y."/>
            <person name="Orejas M."/>
            <person name="Orosz E."/>
            <person name="Ouedraogo J.P."/>
            <person name="Overkamp K.M."/>
            <person name="Park H.-S."/>
            <person name="Perrone G."/>
            <person name="Piumi F."/>
            <person name="Punt P.J."/>
            <person name="Ram A.F."/>
            <person name="Ramon A."/>
            <person name="Rauscher S."/>
            <person name="Record E."/>
            <person name="Riano-Pachon D.M."/>
            <person name="Robert V."/>
            <person name="Roehrig J."/>
            <person name="Ruller R."/>
            <person name="Salamov A."/>
            <person name="Salih N.S."/>
            <person name="Samson R.A."/>
            <person name="Sandor E."/>
            <person name="Sanguinetti M."/>
            <person name="Schuetze T."/>
            <person name="Sepcic K."/>
            <person name="Shelest E."/>
            <person name="Sherlock G."/>
            <person name="Sophianopoulou V."/>
            <person name="Squina F.M."/>
            <person name="Sun H."/>
            <person name="Susca A."/>
            <person name="Todd R.B."/>
            <person name="Tsang A."/>
            <person name="Unkles S.E."/>
            <person name="van de Wiele N."/>
            <person name="van Rossen-Uffink D."/>
            <person name="Oliveira J.V."/>
            <person name="Vesth T.C."/>
            <person name="Visser J."/>
            <person name="Yu J.-H."/>
            <person name="Zhou M."/>
            <person name="Andersen M.R."/>
            <person name="Archer D.B."/>
            <person name="Baker S.E."/>
            <person name="Benoit I."/>
            <person name="Brakhage A.A."/>
            <person name="Braus G.H."/>
            <person name="Fischer R."/>
            <person name="Frisvad J.C."/>
            <person name="Goldman G.H."/>
            <person name="Houbraken J."/>
            <person name="Oakley B."/>
            <person name="Pocsi I."/>
            <person name="Scazzocchio C."/>
            <person name="Seiboth B."/>
            <person name="vanKuyk P.A."/>
            <person name="Wortman J."/>
            <person name="Dyer P.S."/>
            <person name="Grigoriev I.V."/>
        </authorList>
    </citation>
    <scope>NUCLEOTIDE SEQUENCE [LARGE SCALE GENOMIC DNA]</scope>
    <source>
        <strain evidence="9">ATCC 16872 / CBS 172.66 / WB 5094</strain>
    </source>
</reference>
<keyword evidence="1" id="KW-0479">Metal-binding</keyword>
<evidence type="ECO:0000256" key="6">
    <source>
        <dbReference type="SAM" id="MobiDB-lite"/>
    </source>
</evidence>
<organism evidence="8 9">
    <name type="scientific">Aspergillus aculeatus (strain ATCC 16872 / CBS 172.66 / WB 5094)</name>
    <dbReference type="NCBI Taxonomy" id="690307"/>
    <lineage>
        <taxon>Eukaryota</taxon>
        <taxon>Fungi</taxon>
        <taxon>Dikarya</taxon>
        <taxon>Ascomycota</taxon>
        <taxon>Pezizomycotina</taxon>
        <taxon>Eurotiomycetes</taxon>
        <taxon>Eurotiomycetidae</taxon>
        <taxon>Eurotiales</taxon>
        <taxon>Aspergillaceae</taxon>
        <taxon>Aspergillus</taxon>
        <taxon>Aspergillus subgen. Circumdati</taxon>
    </lineage>
</organism>
<dbReference type="OMA" id="PSANLAW"/>
<dbReference type="GeneID" id="30971875"/>